<dbReference type="GO" id="GO:0007165">
    <property type="term" value="P:signal transduction"/>
    <property type="evidence" value="ECO:0007669"/>
    <property type="project" value="InterPro"/>
</dbReference>
<dbReference type="GO" id="GO:0005547">
    <property type="term" value="F:phosphatidylinositol-3,4,5-trisphosphate binding"/>
    <property type="evidence" value="ECO:0007669"/>
    <property type="project" value="TreeGrafter"/>
</dbReference>
<dbReference type="Gene3D" id="3.10.20.90">
    <property type="entry name" value="Phosphatidylinositol 3-kinase Catalytic Subunit, Chain A, domain 1"/>
    <property type="match status" value="1"/>
</dbReference>
<dbReference type="GO" id="GO:0005096">
    <property type="term" value="F:GTPase activator activity"/>
    <property type="evidence" value="ECO:0007669"/>
    <property type="project" value="UniProtKB-KW"/>
</dbReference>
<feature type="region of interest" description="Disordered" evidence="2">
    <location>
        <begin position="1"/>
        <end position="24"/>
    </location>
</feature>
<dbReference type="InterPro" id="IPR029071">
    <property type="entry name" value="Ubiquitin-like_domsf"/>
</dbReference>
<dbReference type="PROSITE" id="PS50003">
    <property type="entry name" value="PH_DOMAIN"/>
    <property type="match status" value="1"/>
</dbReference>
<feature type="region of interest" description="Disordered" evidence="2">
    <location>
        <begin position="724"/>
        <end position="743"/>
    </location>
</feature>
<feature type="domain" description="Rho-GAP" evidence="4">
    <location>
        <begin position="991"/>
        <end position="1177"/>
    </location>
</feature>
<dbReference type="OrthoDB" id="29546at2759"/>
<feature type="region of interest" description="Disordered" evidence="2">
    <location>
        <begin position="125"/>
        <end position="150"/>
    </location>
</feature>
<feature type="domain" description="PH" evidence="3">
    <location>
        <begin position="886"/>
        <end position="987"/>
    </location>
</feature>
<dbReference type="GO" id="GO:0071944">
    <property type="term" value="C:cell periphery"/>
    <property type="evidence" value="ECO:0007669"/>
    <property type="project" value="UniProtKB-ARBA"/>
</dbReference>
<dbReference type="GO" id="GO:0048699">
    <property type="term" value="P:generation of neurons"/>
    <property type="evidence" value="ECO:0007669"/>
    <property type="project" value="UniProtKB-ARBA"/>
</dbReference>
<accession>A0A1J1HH09</accession>
<dbReference type="CDD" id="cd17113">
    <property type="entry name" value="RA_ARAPs"/>
    <property type="match status" value="1"/>
</dbReference>
<feature type="region of interest" description="Disordered" evidence="2">
    <location>
        <begin position="362"/>
        <end position="407"/>
    </location>
</feature>
<feature type="region of interest" description="Disordered" evidence="2">
    <location>
        <begin position="304"/>
        <end position="343"/>
    </location>
</feature>
<sequence>MNEDEKPIPVPRPRQLKSSDETDATTKVYENYSVKVASVYDDLNTQLNELKTERPIPTPRARTNVSRRERDYENSPETAAPLNNQLPVADASSPSRTTGAIRKAPNIPSVKNNFDEVEAKDFDVLSQTSSTSSKSFNDSKYTTPSPGQIIKSIGSSSKMLREAIGERLGEKTSSAKHKLLKEYKNTKNVMGSWTNETKSTTSKKLKKVRNKIDSFSLNRNKAKRSFSVEDDERPQTISAGSEQMFQSLTFNSPLSNRSYNLENIPNEVSSNYEIPKSFNRHSGSDLPSYEDVVKEEKFLKRNTKLTQSLTTPKQNKLSNLENLQSDSSEESESEPPNCPAPELPEQIYGRIKKVASTDYENAPMIPLRKPPPPPNKKVEKPSNDTSDSATLCGSTSEENSLNNFAPSRKSFNNINEIADRSESWQFVDNLSLDTVESVESNEPIYANDENERVGNESMYSRMFEAKTNLLTPLQPTPVESGDQKSQSVTREILNEFDPLSRESFDNFIMKKMNHLTLLETLLSEETYGTVEEVLAVPDQEQIEEDSSVESMNRDENNEPGPAPKPPHREKKNVERQPSVIIHQNLQLKDSVEDLAEPYLAQVEENNSTSATAVVDLSRPKHPRTNWFVEGDAEKFTKNNLDKNNLNNFSSSSADKVTKTIPQLPPKVNNTSNREQYLPTYEESKNDEIVNIGMVEKISDGTSKLRSSLFNFNLKRRSSLKENKIDPKDFIPRPPFSDDSSHGGSDKSVILFKLPSGVIEDILKELNPRFVEVKKRQFKAFSDSEFKVLKEHLDLTHLTSIQYLINHKFAEYKTESGRQIFCFEINLAIPKSTPSAINPLFDSKGSPMKTQRLTYVYGIHSKNEKCLWMHRILRSLTNVFPKEYTVDFMRAGWCYMKKSISSTWSGTWLILSRRKLIFYDFTESRLEVLDLRKARCIGLKESDESTQNLFVEKGPTMLIDCPPYTCYFVMNTSRETKIWSVVIKDEAHNNGTQLRHHQLTKNNVPVFVDKCVNFIYTNGIMSEGIYRKAGSSSNIQKLITSLKKDAFSVQITRSEYNEHDVSSALKRFFRDMPEPLMGKFAVSFLSVSEMKSETDKILAYRELLNRLPTVEYQTLKKLLGHLHFIQAQRSVNKMRAENLAMVFGPTLMQPNNNENQYQIDSRDAEVVAELIMNYKKLYELSDDEIKTEQIMLAVLQKYHSAAENLSHTVKHSGDFKIWVTIDNHPEFNLKLEDKKQVNVAVTPQKTVYEVCKELETQMNLPAHQMTLMEVILKGELQRPLHYNEKVLHTILRWANWPEEDRKTNYLELRPKTKFQEQIERALKTLPSLTPCMELKFADKKTKTMKTFTLELNDTIINVLKTEKGANVKVKDFDASNCLTYLGAEKKRDSQMRWALTLVELNFAKRNRDSPFIGHIIAGNNINDQITWYTSILYSLHGYDIQPNPEIVIT</sequence>
<keyword evidence="6" id="KW-1185">Reference proteome</keyword>
<feature type="compositionally biased region" description="Polar residues" evidence="2">
    <location>
        <begin position="75"/>
        <end position="98"/>
    </location>
</feature>
<feature type="compositionally biased region" description="Polar residues" evidence="2">
    <location>
        <begin position="383"/>
        <end position="407"/>
    </location>
</feature>
<keyword evidence="1" id="KW-0343">GTPase activation</keyword>
<evidence type="ECO:0000256" key="1">
    <source>
        <dbReference type="ARBA" id="ARBA00022468"/>
    </source>
</evidence>
<dbReference type="Gene3D" id="2.30.29.30">
    <property type="entry name" value="Pleckstrin-homology domain (PH domain)/Phosphotyrosine-binding domain (PTB)"/>
    <property type="match status" value="1"/>
</dbReference>
<dbReference type="InterPro" id="IPR011993">
    <property type="entry name" value="PH-like_dom_sf"/>
</dbReference>
<dbReference type="STRING" id="568069.A0A1J1HH09"/>
<dbReference type="InterPro" id="IPR052227">
    <property type="entry name" value="Arf-Rho-GAP_ANK-PH_domain"/>
</dbReference>
<feature type="compositionally biased region" description="Polar residues" evidence="2">
    <location>
        <begin position="304"/>
        <end position="316"/>
    </location>
</feature>
<feature type="region of interest" description="Disordered" evidence="2">
    <location>
        <begin position="646"/>
        <end position="672"/>
    </location>
</feature>
<dbReference type="Gene3D" id="1.10.555.10">
    <property type="entry name" value="Rho GTPase activation protein"/>
    <property type="match status" value="1"/>
</dbReference>
<dbReference type="PANTHER" id="PTHR45899:SF2">
    <property type="entry name" value="RHO GTPASE ACTIVATING PROTEIN AT 15B, ISOFORM C"/>
    <property type="match status" value="1"/>
</dbReference>
<dbReference type="Proteomes" id="UP000183832">
    <property type="component" value="Unassembled WGS sequence"/>
</dbReference>
<dbReference type="EMBL" id="CVRI01000004">
    <property type="protein sequence ID" value="CRK87304.1"/>
    <property type="molecule type" value="Genomic_DNA"/>
</dbReference>
<dbReference type="SUPFAM" id="SSF50729">
    <property type="entry name" value="PH domain-like"/>
    <property type="match status" value="1"/>
</dbReference>
<feature type="region of interest" description="Disordered" evidence="2">
    <location>
        <begin position="48"/>
        <end position="112"/>
    </location>
</feature>
<evidence type="ECO:0000259" key="3">
    <source>
        <dbReference type="PROSITE" id="PS50003"/>
    </source>
</evidence>
<evidence type="ECO:0000313" key="5">
    <source>
        <dbReference type="EMBL" id="CRK87304.1"/>
    </source>
</evidence>
<dbReference type="PROSITE" id="PS50238">
    <property type="entry name" value="RHOGAP"/>
    <property type="match status" value="1"/>
</dbReference>
<evidence type="ECO:0000256" key="2">
    <source>
        <dbReference type="SAM" id="MobiDB-lite"/>
    </source>
</evidence>
<dbReference type="GO" id="GO:0005737">
    <property type="term" value="C:cytoplasm"/>
    <property type="evidence" value="ECO:0007669"/>
    <property type="project" value="TreeGrafter"/>
</dbReference>
<dbReference type="InterPro" id="IPR001849">
    <property type="entry name" value="PH_domain"/>
</dbReference>
<dbReference type="SUPFAM" id="SSF54236">
    <property type="entry name" value="Ubiquitin-like"/>
    <property type="match status" value="1"/>
</dbReference>
<proteinExistence type="predicted"/>
<name>A0A1J1HH09_9DIPT</name>
<evidence type="ECO:0000259" key="4">
    <source>
        <dbReference type="PROSITE" id="PS50238"/>
    </source>
</evidence>
<feature type="compositionally biased region" description="Low complexity" evidence="2">
    <location>
        <begin position="317"/>
        <end position="326"/>
    </location>
</feature>
<feature type="region of interest" description="Disordered" evidence="2">
    <location>
        <begin position="534"/>
        <end position="581"/>
    </location>
</feature>
<dbReference type="Pfam" id="PF00620">
    <property type="entry name" value="RhoGAP"/>
    <property type="match status" value="1"/>
</dbReference>
<organism evidence="5 6">
    <name type="scientific">Clunio marinus</name>
    <dbReference type="NCBI Taxonomy" id="568069"/>
    <lineage>
        <taxon>Eukaryota</taxon>
        <taxon>Metazoa</taxon>
        <taxon>Ecdysozoa</taxon>
        <taxon>Arthropoda</taxon>
        <taxon>Hexapoda</taxon>
        <taxon>Insecta</taxon>
        <taxon>Pterygota</taxon>
        <taxon>Neoptera</taxon>
        <taxon>Endopterygota</taxon>
        <taxon>Diptera</taxon>
        <taxon>Nematocera</taxon>
        <taxon>Chironomoidea</taxon>
        <taxon>Chironomidae</taxon>
        <taxon>Clunio</taxon>
    </lineage>
</organism>
<dbReference type="PANTHER" id="PTHR45899">
    <property type="entry name" value="RHO GTPASE ACTIVATING PROTEIN AT 15B, ISOFORM C"/>
    <property type="match status" value="1"/>
</dbReference>
<dbReference type="SUPFAM" id="SSF48350">
    <property type="entry name" value="GTPase activation domain, GAP"/>
    <property type="match status" value="1"/>
</dbReference>
<dbReference type="InterPro" id="IPR000198">
    <property type="entry name" value="RhoGAP_dom"/>
</dbReference>
<protein>
    <submittedName>
        <fullName evidence="5">CLUMA_CG001106, isoform A</fullName>
    </submittedName>
</protein>
<dbReference type="SMART" id="SM00324">
    <property type="entry name" value="RhoGAP"/>
    <property type="match status" value="1"/>
</dbReference>
<gene>
    <name evidence="5" type="ORF">CLUMA_CG001106</name>
</gene>
<dbReference type="InterPro" id="IPR008936">
    <property type="entry name" value="Rho_GTPase_activation_prot"/>
</dbReference>
<reference evidence="5 6" key="1">
    <citation type="submission" date="2015-04" db="EMBL/GenBank/DDBJ databases">
        <authorList>
            <person name="Syromyatnikov M.Y."/>
            <person name="Popov V.N."/>
        </authorList>
    </citation>
    <scope>NUCLEOTIDE SEQUENCE [LARGE SCALE GENOMIC DNA]</scope>
</reference>
<feature type="compositionally biased region" description="Low complexity" evidence="2">
    <location>
        <begin position="126"/>
        <end position="135"/>
    </location>
</feature>
<evidence type="ECO:0000313" key="6">
    <source>
        <dbReference type="Proteomes" id="UP000183832"/>
    </source>
</evidence>